<gene>
    <name evidence="2" type="ORF">G3446_15785</name>
</gene>
<feature type="domain" description="SCP" evidence="1">
    <location>
        <begin position="58"/>
        <end position="182"/>
    </location>
</feature>
<evidence type="ECO:0000313" key="2">
    <source>
        <dbReference type="EMBL" id="NEV63329.1"/>
    </source>
</evidence>
<dbReference type="Gene3D" id="3.40.33.10">
    <property type="entry name" value="CAP"/>
    <property type="match status" value="1"/>
</dbReference>
<evidence type="ECO:0000313" key="3">
    <source>
        <dbReference type="Proteomes" id="UP000483379"/>
    </source>
</evidence>
<sequence length="263" mass="28908">MRKRDFELLGLLAALTLGCISCAQPSRPSPFSVERLEAEEHEAAQTPYPVQETTREILERTNALRHLQGLQSLTRDTRLMAAAADFAAFMARTDQYGHEADGRTPAERAKREGYDYCLLAENIAYSGSASAPPPSQAAQRLVDGWRSSPGHRKNMLDPDLTDVGIGVARSPESGRLYAVQVFGQPKSRRRLLRITNASDAPVEYALGERRYPLPAGYTRTHQICRARPLRLDGKQGGLNLHRDGGGRFIVSAASVEAPTLVAR</sequence>
<dbReference type="Proteomes" id="UP000483379">
    <property type="component" value="Unassembled WGS sequence"/>
</dbReference>
<dbReference type="Pfam" id="PF00188">
    <property type="entry name" value="CAP"/>
    <property type="match status" value="1"/>
</dbReference>
<dbReference type="PROSITE" id="PS51257">
    <property type="entry name" value="PROKAR_LIPOPROTEIN"/>
    <property type="match status" value="1"/>
</dbReference>
<organism evidence="2 3">
    <name type="scientific">Thiorhodococcus minor</name>
    <dbReference type="NCBI Taxonomy" id="57489"/>
    <lineage>
        <taxon>Bacteria</taxon>
        <taxon>Pseudomonadati</taxon>
        <taxon>Pseudomonadota</taxon>
        <taxon>Gammaproteobacteria</taxon>
        <taxon>Chromatiales</taxon>
        <taxon>Chromatiaceae</taxon>
        <taxon>Thiorhodococcus</taxon>
    </lineage>
</organism>
<evidence type="ECO:0000259" key="1">
    <source>
        <dbReference type="Pfam" id="PF00188"/>
    </source>
</evidence>
<proteinExistence type="predicted"/>
<dbReference type="PANTHER" id="PTHR31157">
    <property type="entry name" value="SCP DOMAIN-CONTAINING PROTEIN"/>
    <property type="match status" value="1"/>
</dbReference>
<dbReference type="InterPro" id="IPR014044">
    <property type="entry name" value="CAP_dom"/>
</dbReference>
<dbReference type="CDD" id="cd05379">
    <property type="entry name" value="CAP_bacterial"/>
    <property type="match status" value="1"/>
</dbReference>
<comment type="caution">
    <text evidence="2">The sequence shown here is derived from an EMBL/GenBank/DDBJ whole genome shotgun (WGS) entry which is preliminary data.</text>
</comment>
<keyword evidence="3" id="KW-1185">Reference proteome</keyword>
<dbReference type="SUPFAM" id="SSF55797">
    <property type="entry name" value="PR-1-like"/>
    <property type="match status" value="1"/>
</dbReference>
<dbReference type="EMBL" id="JAAIJQ010000047">
    <property type="protein sequence ID" value="NEV63329.1"/>
    <property type="molecule type" value="Genomic_DNA"/>
</dbReference>
<dbReference type="PANTHER" id="PTHR31157:SF1">
    <property type="entry name" value="SCP DOMAIN-CONTAINING PROTEIN"/>
    <property type="match status" value="1"/>
</dbReference>
<reference evidence="2 3" key="1">
    <citation type="submission" date="2020-02" db="EMBL/GenBank/DDBJ databases">
        <title>Genome sequences of Thiorhodococcus mannitoliphagus and Thiorhodococcus minor, purple sulfur photosynthetic bacteria in the gammaproteobacterial family, Chromatiaceae.</title>
        <authorList>
            <person name="Aviles F.A."/>
            <person name="Meyer T.E."/>
            <person name="Kyndt J.A."/>
        </authorList>
    </citation>
    <scope>NUCLEOTIDE SEQUENCE [LARGE SCALE GENOMIC DNA]</scope>
    <source>
        <strain evidence="2 3">DSM 11518</strain>
    </source>
</reference>
<protein>
    <submittedName>
        <fullName evidence="2">CAP domain-containing protein</fullName>
    </submittedName>
</protein>
<dbReference type="RefSeq" id="WP_164453792.1">
    <property type="nucleotide sequence ID" value="NZ_JAAIJQ010000047.1"/>
</dbReference>
<dbReference type="InterPro" id="IPR035940">
    <property type="entry name" value="CAP_sf"/>
</dbReference>
<dbReference type="AlphaFoldDB" id="A0A6M0K1R2"/>
<accession>A0A6M0K1R2</accession>
<name>A0A6M0K1R2_9GAMM</name>